<dbReference type="PANTHER" id="PTHR14969:SF13">
    <property type="entry name" value="AT30094P"/>
    <property type="match status" value="1"/>
</dbReference>
<evidence type="ECO:0000313" key="3">
    <source>
        <dbReference type="EMBL" id="PHQ29092.1"/>
    </source>
</evidence>
<feature type="transmembrane region" description="Helical" evidence="1">
    <location>
        <begin position="134"/>
        <end position="154"/>
    </location>
</feature>
<dbReference type="InterPro" id="IPR036938">
    <property type="entry name" value="PAP2/HPO_sf"/>
</dbReference>
<keyword evidence="1" id="KW-0812">Transmembrane</keyword>
<protein>
    <submittedName>
        <fullName evidence="3">Phosphatase PAP2 family protein</fullName>
    </submittedName>
</protein>
<dbReference type="Pfam" id="PF01569">
    <property type="entry name" value="PAP2"/>
    <property type="match status" value="1"/>
</dbReference>
<name>A0A2G1VQP3_9FLAO</name>
<dbReference type="AlphaFoldDB" id="A0A2G1VQP3"/>
<reference evidence="3 4" key="1">
    <citation type="submission" date="2017-08" db="EMBL/GenBank/DDBJ databases">
        <title>The whole genome shortgun sequences of strain Leeuwenhoekiella nanhaiensis G18 from the South China Sea.</title>
        <authorList>
            <person name="Liu Q."/>
        </authorList>
    </citation>
    <scope>NUCLEOTIDE SEQUENCE [LARGE SCALE GENOMIC DNA]</scope>
    <source>
        <strain evidence="3 4">G18</strain>
    </source>
</reference>
<dbReference type="PANTHER" id="PTHR14969">
    <property type="entry name" value="SPHINGOSINE-1-PHOSPHATE PHOSPHOHYDROLASE"/>
    <property type="match status" value="1"/>
</dbReference>
<gene>
    <name evidence="3" type="ORF">CJ305_10795</name>
</gene>
<dbReference type="SUPFAM" id="SSF48317">
    <property type="entry name" value="Acid phosphatase/Vanadium-dependent haloperoxidase"/>
    <property type="match status" value="1"/>
</dbReference>
<feature type="transmembrane region" description="Helical" evidence="1">
    <location>
        <begin position="106"/>
        <end position="127"/>
    </location>
</feature>
<dbReference type="EMBL" id="NQXA01000008">
    <property type="protein sequence ID" value="PHQ29092.1"/>
    <property type="molecule type" value="Genomic_DNA"/>
</dbReference>
<keyword evidence="1" id="KW-0472">Membrane</keyword>
<accession>A0A2G1VQP3</accession>
<evidence type="ECO:0000256" key="1">
    <source>
        <dbReference type="SAM" id="Phobius"/>
    </source>
</evidence>
<keyword evidence="1" id="KW-1133">Transmembrane helix</keyword>
<evidence type="ECO:0000313" key="4">
    <source>
        <dbReference type="Proteomes" id="UP000229433"/>
    </source>
</evidence>
<sequence length="190" mass="21725">MNELKQLDYDLYLWLNNLGSETWDPFWLVLTDKWSSIPLYAVLLFLIFKRFGLKGTLYTLVFVALLITATDQLANVFKHGFERLRPCRQEGIMEQARFIAVRCGSYGYFSAHAASSMALAVFVGLLLKSRFKWVFPLLLVWALLVGYSRIYVGVHYPGDVLTGFVIGILIALALVALHRFGYAKIFKNEE</sequence>
<feature type="domain" description="Phosphatidic acid phosphatase type 2/haloperoxidase" evidence="2">
    <location>
        <begin position="60"/>
        <end position="175"/>
    </location>
</feature>
<dbReference type="Gene3D" id="1.20.144.10">
    <property type="entry name" value="Phosphatidic acid phosphatase type 2/haloperoxidase"/>
    <property type="match status" value="1"/>
</dbReference>
<organism evidence="3 4">
    <name type="scientific">Leeuwenhoekiella nanhaiensis</name>
    <dbReference type="NCBI Taxonomy" id="1655491"/>
    <lineage>
        <taxon>Bacteria</taxon>
        <taxon>Pseudomonadati</taxon>
        <taxon>Bacteroidota</taxon>
        <taxon>Flavobacteriia</taxon>
        <taxon>Flavobacteriales</taxon>
        <taxon>Flavobacteriaceae</taxon>
        <taxon>Leeuwenhoekiella</taxon>
    </lineage>
</organism>
<feature type="transmembrane region" description="Helical" evidence="1">
    <location>
        <begin position="160"/>
        <end position="177"/>
    </location>
</feature>
<dbReference type="SMART" id="SM00014">
    <property type="entry name" value="acidPPc"/>
    <property type="match status" value="1"/>
</dbReference>
<proteinExistence type="predicted"/>
<evidence type="ECO:0000259" key="2">
    <source>
        <dbReference type="SMART" id="SM00014"/>
    </source>
</evidence>
<dbReference type="Proteomes" id="UP000229433">
    <property type="component" value="Unassembled WGS sequence"/>
</dbReference>
<keyword evidence="4" id="KW-1185">Reference proteome</keyword>
<dbReference type="RefSeq" id="WP_099646294.1">
    <property type="nucleotide sequence ID" value="NZ_KZ319291.1"/>
</dbReference>
<dbReference type="OrthoDB" id="9789113at2"/>
<feature type="transmembrane region" description="Helical" evidence="1">
    <location>
        <begin position="55"/>
        <end position="74"/>
    </location>
</feature>
<feature type="transmembrane region" description="Helical" evidence="1">
    <location>
        <begin position="26"/>
        <end position="48"/>
    </location>
</feature>
<dbReference type="InterPro" id="IPR000326">
    <property type="entry name" value="PAP2/HPO"/>
</dbReference>
<comment type="caution">
    <text evidence="3">The sequence shown here is derived from an EMBL/GenBank/DDBJ whole genome shotgun (WGS) entry which is preliminary data.</text>
</comment>
<dbReference type="CDD" id="cd03395">
    <property type="entry name" value="PAP2_like_4"/>
    <property type="match status" value="1"/>
</dbReference>